<comment type="caution">
    <text evidence="4">The sequence shown here is derived from an EMBL/GenBank/DDBJ whole genome shotgun (WGS) entry which is preliminary data.</text>
</comment>
<keyword evidence="5" id="KW-1185">Reference proteome</keyword>
<dbReference type="AlphaFoldDB" id="A0A6N7YPI2"/>
<dbReference type="EMBL" id="WMBA01000008">
    <property type="protein sequence ID" value="MTD53912.1"/>
    <property type="molecule type" value="Genomic_DNA"/>
</dbReference>
<feature type="region of interest" description="Disordered" evidence="2">
    <location>
        <begin position="805"/>
        <end position="825"/>
    </location>
</feature>
<feature type="repeat" description="TPR" evidence="1">
    <location>
        <begin position="254"/>
        <end position="287"/>
    </location>
</feature>
<dbReference type="PROSITE" id="PS50005">
    <property type="entry name" value="TPR"/>
    <property type="match status" value="1"/>
</dbReference>
<evidence type="ECO:0000256" key="1">
    <source>
        <dbReference type="PROSITE-ProRule" id="PRU00339"/>
    </source>
</evidence>
<feature type="transmembrane region" description="Helical" evidence="3">
    <location>
        <begin position="20"/>
        <end position="43"/>
    </location>
</feature>
<keyword evidence="3" id="KW-0812">Transmembrane</keyword>
<evidence type="ECO:0000313" key="5">
    <source>
        <dbReference type="Proteomes" id="UP000440096"/>
    </source>
</evidence>
<gene>
    <name evidence="4" type="ORF">GKO32_07960</name>
</gene>
<evidence type="ECO:0000256" key="3">
    <source>
        <dbReference type="SAM" id="Phobius"/>
    </source>
</evidence>
<dbReference type="RefSeq" id="WP_154756144.1">
    <property type="nucleotide sequence ID" value="NZ_WMBA01000008.1"/>
</dbReference>
<dbReference type="OrthoDB" id="3600608at2"/>
<keyword evidence="3" id="KW-1133">Transmembrane helix</keyword>
<proteinExistence type="predicted"/>
<organism evidence="4 5">
    <name type="scientific">Amycolatopsis pithecellobii</name>
    <dbReference type="NCBI Taxonomy" id="664692"/>
    <lineage>
        <taxon>Bacteria</taxon>
        <taxon>Bacillati</taxon>
        <taxon>Actinomycetota</taxon>
        <taxon>Actinomycetes</taxon>
        <taxon>Pseudonocardiales</taxon>
        <taxon>Pseudonocardiaceae</taxon>
        <taxon>Amycolatopsis</taxon>
    </lineage>
</organism>
<dbReference type="SUPFAM" id="SSF48452">
    <property type="entry name" value="TPR-like"/>
    <property type="match status" value="1"/>
</dbReference>
<dbReference type="Pfam" id="PF13414">
    <property type="entry name" value="TPR_11"/>
    <property type="match status" value="1"/>
</dbReference>
<accession>A0A6N7YPI2</accession>
<reference evidence="4 5" key="1">
    <citation type="submission" date="2019-11" db="EMBL/GenBank/DDBJ databases">
        <title>Draft genome of Amycolatopsis RM579.</title>
        <authorList>
            <person name="Duangmal K."/>
            <person name="Mingma R."/>
        </authorList>
    </citation>
    <scope>NUCLEOTIDE SEQUENCE [LARGE SCALE GENOMIC DNA]</scope>
    <source>
        <strain evidence="4 5">RM579</strain>
    </source>
</reference>
<protein>
    <submittedName>
        <fullName evidence="4">Tetratricopeptide repeat protein</fullName>
    </submittedName>
</protein>
<dbReference type="InterPro" id="IPR019734">
    <property type="entry name" value="TPR_rpt"/>
</dbReference>
<evidence type="ECO:0000313" key="4">
    <source>
        <dbReference type="EMBL" id="MTD53912.1"/>
    </source>
</evidence>
<name>A0A6N7YPI2_9PSEU</name>
<dbReference type="InterPro" id="IPR011990">
    <property type="entry name" value="TPR-like_helical_dom_sf"/>
</dbReference>
<feature type="transmembrane region" description="Helical" evidence="3">
    <location>
        <begin position="63"/>
        <end position="81"/>
    </location>
</feature>
<keyword evidence="3" id="KW-0472">Membrane</keyword>
<dbReference type="Gene3D" id="1.25.40.10">
    <property type="entry name" value="Tetratricopeptide repeat domain"/>
    <property type="match status" value="1"/>
</dbReference>
<dbReference type="Proteomes" id="UP000440096">
    <property type="component" value="Unassembled WGS sequence"/>
</dbReference>
<keyword evidence="1" id="KW-0802">TPR repeat</keyword>
<evidence type="ECO:0000256" key="2">
    <source>
        <dbReference type="SAM" id="MobiDB-lite"/>
    </source>
</evidence>
<sequence>MPRKSRPVTEPAELPEPHRVRWWLALAAFLAAAVALFTVPYFLSWPGRPGSGATVSTTVTWTLVQATCITALLVLALYSVGRGRLEHDAYHALRISVEVFGNSDGDCGVPALELTAGFKRELGNSRLYRPTAVPGSVSSYDFITIVETAGDGASNGLWKVLARLVRLGSPPCAYSVKGTVLPPGQGPVTTHRLLIELVRLPNFAASPLVIEDTSWERVLERAASSVAALVMPRSEFCNSAHWSAWRGAAIPPELFDAYQRAHHFRTERRYDEALAEYHRALEYDPTNVYIRLEIGYLQEQLDLFLDALVTYDDIIIICSRSDPVLADWWNTDDFAIENSPRAGDFETAKLLARFRHATVLGQGDWVAEQWWRREEGCAHPAHWSRRETQRAHLRRVISRRFDHRYHDIDELTDRDSVLAIPAPGARQDDSKSHAIELRSYLCALSQYELERLRYDYYPSSFFKRRPTRHVADVLSQNSVKVALAWIALRRGMAFAGAGKPGVALGQLFTKVEPIPEILALYDAGQWPPPSTALKSAVEATLSKRLNGSTWHEHYNAACAYAVALLPTDRFDETDQGPDLDRGERENIAKLAVRELYRAAAGSHTGFIAKVRDFALSEDPDLAALRGQPAFRNFEMVTFALPRPASLRPTRLHVWEQLVYMGSLVHAAAQCLAQIWEGVTPEQHHDVRLARELYATEDEAWKQIQDLAVNRRDWLTRTGTIVKLRKLARKYGFGERVVRYPLYSDEMLFRTYEGFAGGDALRGVREGAEGIALINEVAGAHIRGCENRMDELAELFRDPAPAADACPNRPLRAPNITRPPREERQLGKWFQPSSRARLWAALANWFDDGILDEPAAERARTFKERLAQAGI</sequence>